<dbReference type="CDD" id="cd22157">
    <property type="entry name" value="F-box_AtFBW1-like"/>
    <property type="match status" value="1"/>
</dbReference>
<dbReference type="NCBIfam" id="TIGR01640">
    <property type="entry name" value="F_box_assoc_1"/>
    <property type="match status" value="1"/>
</dbReference>
<dbReference type="Proteomes" id="UP000245207">
    <property type="component" value="Unassembled WGS sequence"/>
</dbReference>
<dbReference type="Pfam" id="PF00646">
    <property type="entry name" value="F-box"/>
    <property type="match status" value="1"/>
</dbReference>
<protein>
    <submittedName>
        <fullName evidence="2">F-box domain-containing protein</fullName>
    </submittedName>
</protein>
<dbReference type="InterPro" id="IPR001810">
    <property type="entry name" value="F-box_dom"/>
</dbReference>
<gene>
    <name evidence="2" type="ORF">CTI12_AA275020</name>
</gene>
<dbReference type="EMBL" id="PKPP01003107">
    <property type="protein sequence ID" value="PWA71275.1"/>
    <property type="molecule type" value="Genomic_DNA"/>
</dbReference>
<evidence type="ECO:0000259" key="1">
    <source>
        <dbReference type="PROSITE" id="PS50181"/>
    </source>
</evidence>
<keyword evidence="3" id="KW-1185">Reference proteome</keyword>
<dbReference type="InterPro" id="IPR036047">
    <property type="entry name" value="F-box-like_dom_sf"/>
</dbReference>
<dbReference type="InterPro" id="IPR050796">
    <property type="entry name" value="SCF_F-box_component"/>
</dbReference>
<organism evidence="2 3">
    <name type="scientific">Artemisia annua</name>
    <name type="common">Sweet wormwood</name>
    <dbReference type="NCBI Taxonomy" id="35608"/>
    <lineage>
        <taxon>Eukaryota</taxon>
        <taxon>Viridiplantae</taxon>
        <taxon>Streptophyta</taxon>
        <taxon>Embryophyta</taxon>
        <taxon>Tracheophyta</taxon>
        <taxon>Spermatophyta</taxon>
        <taxon>Magnoliopsida</taxon>
        <taxon>eudicotyledons</taxon>
        <taxon>Gunneridae</taxon>
        <taxon>Pentapetalae</taxon>
        <taxon>asterids</taxon>
        <taxon>campanulids</taxon>
        <taxon>Asterales</taxon>
        <taxon>Asteraceae</taxon>
        <taxon>Asteroideae</taxon>
        <taxon>Anthemideae</taxon>
        <taxon>Artemisiinae</taxon>
        <taxon>Artemisia</taxon>
    </lineage>
</organism>
<dbReference type="PANTHER" id="PTHR31672">
    <property type="entry name" value="BNACNNG10540D PROTEIN"/>
    <property type="match status" value="1"/>
</dbReference>
<dbReference type="InterPro" id="IPR017451">
    <property type="entry name" value="F-box-assoc_interact_dom"/>
</dbReference>
<sequence length="454" mass="51165">MGSTKRSGDEKIMNICSLKRARGEIITNIVSGKRARGEKIRSIASRKRARGEIITIIFSRKRARGEKIRNIASRKRARGETITNIGSNIPDDVLWDILIRLPAKTLARMRCVSKSWNALLSQPSFINSHLDRSMNTYNKDDEVLLVFDDGYFDTCQTFITRPSRSSILQIPDLIKLPVDTPLFDSSYFIGSVNGIICFANYQSDDIYIWNPSLSALTALPSYAPDEGDLLFRFGFDPINDDYKVVKVSFRMGEHGGIKGSVKVEVYSLRKGSWKSVPGFPSHISMIFNKDEVCADGHLYWLCEVDTQSRDTIVSFDLGLETFHEISLPQSNEVYNVEIVLGVLSKKLCVMACIRNGDCEVWVMNDDNNIGWVKHHTFPPFDASIIPICFTPNNLFLFGVDDRLALYDLDAAAVKLITSNILNSPDIFHKIVQYVDSLVWVLPAPKCATIENKQD</sequence>
<dbReference type="SMART" id="SM00256">
    <property type="entry name" value="FBOX"/>
    <property type="match status" value="1"/>
</dbReference>
<evidence type="ECO:0000313" key="2">
    <source>
        <dbReference type="EMBL" id="PWA71275.1"/>
    </source>
</evidence>
<dbReference type="Gene3D" id="1.20.1280.50">
    <property type="match status" value="1"/>
</dbReference>
<dbReference type="PROSITE" id="PS50181">
    <property type="entry name" value="FBOX"/>
    <property type="match status" value="1"/>
</dbReference>
<dbReference type="OrthoDB" id="1086486at2759"/>
<dbReference type="AlphaFoldDB" id="A0A2U1NCM4"/>
<proteinExistence type="predicted"/>
<reference evidence="2 3" key="1">
    <citation type="journal article" date="2018" name="Mol. Plant">
        <title>The genome of Artemisia annua provides insight into the evolution of Asteraceae family and artemisinin biosynthesis.</title>
        <authorList>
            <person name="Shen Q."/>
            <person name="Zhang L."/>
            <person name="Liao Z."/>
            <person name="Wang S."/>
            <person name="Yan T."/>
            <person name="Shi P."/>
            <person name="Liu M."/>
            <person name="Fu X."/>
            <person name="Pan Q."/>
            <person name="Wang Y."/>
            <person name="Lv Z."/>
            <person name="Lu X."/>
            <person name="Zhang F."/>
            <person name="Jiang W."/>
            <person name="Ma Y."/>
            <person name="Chen M."/>
            <person name="Hao X."/>
            <person name="Li L."/>
            <person name="Tang Y."/>
            <person name="Lv G."/>
            <person name="Zhou Y."/>
            <person name="Sun X."/>
            <person name="Brodelius P.E."/>
            <person name="Rose J.K.C."/>
            <person name="Tang K."/>
        </authorList>
    </citation>
    <scope>NUCLEOTIDE SEQUENCE [LARGE SCALE GENOMIC DNA]</scope>
    <source>
        <strain evidence="3">cv. Huhao1</strain>
        <tissue evidence="2">Leaf</tissue>
    </source>
</reference>
<dbReference type="PANTHER" id="PTHR31672:SF13">
    <property type="entry name" value="F-BOX PROTEIN CPR30-LIKE"/>
    <property type="match status" value="1"/>
</dbReference>
<dbReference type="SUPFAM" id="SSF81383">
    <property type="entry name" value="F-box domain"/>
    <property type="match status" value="1"/>
</dbReference>
<comment type="caution">
    <text evidence="2">The sequence shown here is derived from an EMBL/GenBank/DDBJ whole genome shotgun (WGS) entry which is preliminary data.</text>
</comment>
<feature type="domain" description="F-box" evidence="1">
    <location>
        <begin position="83"/>
        <end position="129"/>
    </location>
</feature>
<evidence type="ECO:0000313" key="3">
    <source>
        <dbReference type="Proteomes" id="UP000245207"/>
    </source>
</evidence>
<dbReference type="InterPro" id="IPR013187">
    <property type="entry name" value="F-box-assoc_dom_typ3"/>
</dbReference>
<dbReference type="Pfam" id="PF08268">
    <property type="entry name" value="FBA_3"/>
    <property type="match status" value="1"/>
</dbReference>
<dbReference type="SUPFAM" id="SSF82171">
    <property type="entry name" value="DPP6 N-terminal domain-like"/>
    <property type="match status" value="1"/>
</dbReference>
<accession>A0A2U1NCM4</accession>
<name>A0A2U1NCM4_ARTAN</name>
<dbReference type="STRING" id="35608.A0A2U1NCM4"/>